<protein>
    <submittedName>
        <fullName evidence="1">Uncharacterized protein</fullName>
    </submittedName>
</protein>
<dbReference type="AlphaFoldDB" id="A0A645G8Z2"/>
<evidence type="ECO:0000313" key="1">
    <source>
        <dbReference type="EMBL" id="MPN22586.1"/>
    </source>
</evidence>
<gene>
    <name evidence="1" type="ORF">SDC9_169969</name>
</gene>
<accession>A0A645G8Z2</accession>
<proteinExistence type="predicted"/>
<name>A0A645G8Z2_9ZZZZ</name>
<sequence length="43" mass="4805">MATPLGSKKGVREEGDIVVLHRAEVWNREIISGGEQRVEKSDQ</sequence>
<organism evidence="1">
    <name type="scientific">bioreactor metagenome</name>
    <dbReference type="NCBI Taxonomy" id="1076179"/>
    <lineage>
        <taxon>unclassified sequences</taxon>
        <taxon>metagenomes</taxon>
        <taxon>ecological metagenomes</taxon>
    </lineage>
</organism>
<reference evidence="1" key="1">
    <citation type="submission" date="2019-08" db="EMBL/GenBank/DDBJ databases">
        <authorList>
            <person name="Kucharzyk K."/>
            <person name="Murdoch R.W."/>
            <person name="Higgins S."/>
            <person name="Loffler F."/>
        </authorList>
    </citation>
    <scope>NUCLEOTIDE SEQUENCE</scope>
</reference>
<dbReference type="EMBL" id="VSSQ01070860">
    <property type="protein sequence ID" value="MPN22586.1"/>
    <property type="molecule type" value="Genomic_DNA"/>
</dbReference>
<comment type="caution">
    <text evidence="1">The sequence shown here is derived from an EMBL/GenBank/DDBJ whole genome shotgun (WGS) entry which is preliminary data.</text>
</comment>